<keyword evidence="2" id="KW-0813">Transport</keyword>
<keyword evidence="13" id="KW-1185">Reference proteome</keyword>
<feature type="transmembrane region" description="Helical" evidence="10">
    <location>
        <begin position="76"/>
        <end position="96"/>
    </location>
</feature>
<dbReference type="OrthoDB" id="9780552at2"/>
<dbReference type="CDD" id="cd20070">
    <property type="entry name" value="5TM_YidC_Alb3"/>
    <property type="match status" value="1"/>
</dbReference>
<comment type="similarity">
    <text evidence="9">Belongs to the OXA1/ALB3/YidC family.</text>
</comment>
<evidence type="ECO:0000259" key="11">
    <source>
        <dbReference type="Pfam" id="PF02096"/>
    </source>
</evidence>
<feature type="transmembrane region" description="Helical" evidence="10">
    <location>
        <begin position="22"/>
        <end position="41"/>
    </location>
</feature>
<feature type="domain" description="Membrane insertase YidC/Oxa/ALB C-terminal" evidence="11">
    <location>
        <begin position="76"/>
        <end position="253"/>
    </location>
</feature>
<proteinExistence type="inferred from homology"/>
<evidence type="ECO:0000256" key="9">
    <source>
        <dbReference type="RuleBase" id="RU003945"/>
    </source>
</evidence>
<feature type="transmembrane region" description="Helical" evidence="10">
    <location>
        <begin position="141"/>
        <end position="164"/>
    </location>
</feature>
<dbReference type="STRING" id="1390249.BHU72_12755"/>
<gene>
    <name evidence="12" type="ORF">BHU72_12755</name>
</gene>
<dbReference type="NCBIfam" id="TIGR03592">
    <property type="entry name" value="yidC_oxa1_cterm"/>
    <property type="match status" value="1"/>
</dbReference>
<evidence type="ECO:0000256" key="5">
    <source>
        <dbReference type="ARBA" id="ARBA00022927"/>
    </source>
</evidence>
<keyword evidence="4 9" id="KW-0812">Transmembrane</keyword>
<accession>A0A1E5L909</accession>
<evidence type="ECO:0000256" key="1">
    <source>
        <dbReference type="ARBA" id="ARBA00004651"/>
    </source>
</evidence>
<dbReference type="GO" id="GO:0015031">
    <property type="term" value="P:protein transport"/>
    <property type="evidence" value="ECO:0007669"/>
    <property type="project" value="UniProtKB-KW"/>
</dbReference>
<dbReference type="RefSeq" id="WP_069701074.1">
    <property type="nucleotide sequence ID" value="NZ_MJAT01000003.1"/>
</dbReference>
<evidence type="ECO:0000256" key="4">
    <source>
        <dbReference type="ARBA" id="ARBA00022692"/>
    </source>
</evidence>
<evidence type="ECO:0000256" key="7">
    <source>
        <dbReference type="ARBA" id="ARBA00023136"/>
    </source>
</evidence>
<evidence type="ECO:0000256" key="6">
    <source>
        <dbReference type="ARBA" id="ARBA00022989"/>
    </source>
</evidence>
<keyword evidence="5" id="KW-0653">Protein transport</keyword>
<dbReference type="GO" id="GO:0005886">
    <property type="term" value="C:plasma membrane"/>
    <property type="evidence" value="ECO:0007669"/>
    <property type="project" value="UniProtKB-SubCell"/>
</dbReference>
<keyword evidence="8" id="KW-0143">Chaperone</keyword>
<evidence type="ECO:0000256" key="10">
    <source>
        <dbReference type="SAM" id="Phobius"/>
    </source>
</evidence>
<evidence type="ECO:0000256" key="2">
    <source>
        <dbReference type="ARBA" id="ARBA00022448"/>
    </source>
</evidence>
<dbReference type="EMBL" id="MJAT01000003">
    <property type="protein sequence ID" value="OEH86479.1"/>
    <property type="molecule type" value="Genomic_DNA"/>
</dbReference>
<dbReference type="GO" id="GO:0032977">
    <property type="term" value="F:membrane insertase activity"/>
    <property type="evidence" value="ECO:0007669"/>
    <property type="project" value="InterPro"/>
</dbReference>
<dbReference type="GO" id="GO:0051205">
    <property type="term" value="P:protein insertion into membrane"/>
    <property type="evidence" value="ECO:0007669"/>
    <property type="project" value="TreeGrafter"/>
</dbReference>
<dbReference type="InterPro" id="IPR001708">
    <property type="entry name" value="YidC/ALB3/OXA1/COX18"/>
</dbReference>
<feature type="transmembrane region" description="Helical" evidence="10">
    <location>
        <begin position="214"/>
        <end position="239"/>
    </location>
</feature>
<dbReference type="AlphaFoldDB" id="A0A1E5L909"/>
<dbReference type="PANTHER" id="PTHR12428:SF65">
    <property type="entry name" value="CYTOCHROME C OXIDASE ASSEMBLY PROTEIN COX18, MITOCHONDRIAL"/>
    <property type="match status" value="1"/>
</dbReference>
<dbReference type="Pfam" id="PF02096">
    <property type="entry name" value="60KD_IMP"/>
    <property type="match status" value="1"/>
</dbReference>
<comment type="subcellular location">
    <subcellularLocation>
        <location evidence="1">Cell membrane</location>
        <topology evidence="1">Multi-pass membrane protein</topology>
    </subcellularLocation>
    <subcellularLocation>
        <location evidence="9">Membrane</location>
        <topology evidence="9">Multi-pass membrane protein</topology>
    </subcellularLocation>
</comment>
<dbReference type="InterPro" id="IPR047196">
    <property type="entry name" value="YidC_ALB_C"/>
</dbReference>
<keyword evidence="6 10" id="KW-1133">Transmembrane helix</keyword>
<evidence type="ECO:0000256" key="3">
    <source>
        <dbReference type="ARBA" id="ARBA00022475"/>
    </source>
</evidence>
<keyword evidence="7 10" id="KW-0472">Membrane</keyword>
<keyword evidence="3" id="KW-1003">Cell membrane</keyword>
<name>A0A1E5L909_9FIRM</name>
<dbReference type="PRINTS" id="PR00701">
    <property type="entry name" value="60KDINNERMP"/>
</dbReference>
<evidence type="ECO:0000313" key="12">
    <source>
        <dbReference type="EMBL" id="OEH86479.1"/>
    </source>
</evidence>
<comment type="caution">
    <text evidence="12">The sequence shown here is derived from an EMBL/GenBank/DDBJ whole genome shotgun (WGS) entry which is preliminary data.</text>
</comment>
<reference evidence="12 13" key="1">
    <citation type="submission" date="2016-09" db="EMBL/GenBank/DDBJ databases">
        <title>Desulfuribacillus arsenicus sp. nov., an obligately anaerobic, dissimilatory arsenic- and antimonate-reducing bacterium isolated from anoxic sediments.</title>
        <authorList>
            <person name="Abin C.A."/>
            <person name="Hollibaugh J.T."/>
        </authorList>
    </citation>
    <scope>NUCLEOTIDE SEQUENCE [LARGE SCALE GENOMIC DNA]</scope>
    <source>
        <strain evidence="12 13">MLFW-2</strain>
    </source>
</reference>
<dbReference type="PANTHER" id="PTHR12428">
    <property type="entry name" value="OXA1"/>
    <property type="match status" value="1"/>
</dbReference>
<evidence type="ECO:0000256" key="8">
    <source>
        <dbReference type="ARBA" id="ARBA00023186"/>
    </source>
</evidence>
<sequence>MIDLVQLRGGRVLSQRRFSSKAALLLLLVFVSSIFMTGCTVEQMQQTELDRSGIWGSFVGILSDLMDYVGETLGSYGVAILVVTIIIRFITLPFMIKQMKSMKAMQRLQPEMTKLKEKYKDNQQKLNEETMKLFQKHNVNPLAGCLPLIIQMPILIAFYQSIMYNVHIREASFLFFELGQKDPTYILPILAALTTYLQQKTMTISQDNPQAKALLYLMPAMILFISATLPSALGLYWVYSNIFSIAQNYFMYRDTGVKQEAAK</sequence>
<evidence type="ECO:0000313" key="13">
    <source>
        <dbReference type="Proteomes" id="UP000095255"/>
    </source>
</evidence>
<dbReference type="Proteomes" id="UP000095255">
    <property type="component" value="Unassembled WGS sequence"/>
</dbReference>
<dbReference type="InterPro" id="IPR028055">
    <property type="entry name" value="YidC/Oxa/ALB_C"/>
</dbReference>
<organism evidence="12 13">
    <name type="scientific">Desulfuribacillus stibiiarsenatis</name>
    <dbReference type="NCBI Taxonomy" id="1390249"/>
    <lineage>
        <taxon>Bacteria</taxon>
        <taxon>Bacillati</taxon>
        <taxon>Bacillota</taxon>
        <taxon>Desulfuribacillia</taxon>
        <taxon>Desulfuribacillales</taxon>
        <taxon>Desulfuribacillaceae</taxon>
        <taxon>Desulfuribacillus</taxon>
    </lineage>
</organism>
<protein>
    <recommendedName>
        <fullName evidence="11">Membrane insertase YidC/Oxa/ALB C-terminal domain-containing protein</fullName>
    </recommendedName>
</protein>